<dbReference type="Proteomes" id="UP000694867">
    <property type="component" value="Unplaced"/>
</dbReference>
<dbReference type="GO" id="GO:0005506">
    <property type="term" value="F:iron ion binding"/>
    <property type="evidence" value="ECO:0007669"/>
    <property type="project" value="TreeGrafter"/>
</dbReference>
<evidence type="ECO:0000256" key="9">
    <source>
        <dbReference type="ARBA" id="ARBA00023004"/>
    </source>
</evidence>
<evidence type="ECO:0000256" key="4">
    <source>
        <dbReference type="ARBA" id="ARBA00022692"/>
    </source>
</evidence>
<keyword evidence="12 13" id="KW-0275">Fatty acid biosynthesis</keyword>
<dbReference type="PANTHER" id="PTHR11351">
    <property type="entry name" value="ACYL-COA DESATURASE"/>
    <property type="match status" value="1"/>
</dbReference>
<dbReference type="GO" id="GO:0004768">
    <property type="term" value="F:stearoyl-CoA 9-desaturase activity"/>
    <property type="evidence" value="ECO:0007669"/>
    <property type="project" value="TreeGrafter"/>
</dbReference>
<keyword evidence="8 13" id="KW-0560">Oxidoreductase</keyword>
<proteinExistence type="inferred from homology"/>
<comment type="subcellular location">
    <subcellularLocation>
        <location evidence="1">Membrane</location>
        <topology evidence="1">Multi-pass membrane protein</topology>
    </subcellularLocation>
</comment>
<evidence type="ECO:0000256" key="12">
    <source>
        <dbReference type="ARBA" id="ARBA00023160"/>
    </source>
</evidence>
<feature type="transmembrane region" description="Helical" evidence="14">
    <location>
        <begin position="82"/>
        <end position="103"/>
    </location>
</feature>
<keyword evidence="7 14" id="KW-1133">Transmembrane helix</keyword>
<evidence type="ECO:0000256" key="11">
    <source>
        <dbReference type="ARBA" id="ARBA00023136"/>
    </source>
</evidence>
<evidence type="ECO:0000256" key="5">
    <source>
        <dbReference type="ARBA" id="ARBA00022723"/>
    </source>
</evidence>
<dbReference type="PROSITE" id="PS00476">
    <property type="entry name" value="FATTY_ACID_DESATUR_1"/>
    <property type="match status" value="1"/>
</dbReference>
<dbReference type="KEGG" id="goe:100901209"/>
<dbReference type="Pfam" id="PF00487">
    <property type="entry name" value="FA_desaturase"/>
    <property type="match status" value="1"/>
</dbReference>
<feature type="transmembrane region" description="Helical" evidence="14">
    <location>
        <begin position="197"/>
        <end position="218"/>
    </location>
</feature>
<protein>
    <submittedName>
        <fullName evidence="17">Stearoyl-CoA desaturase 5</fullName>
    </submittedName>
</protein>
<dbReference type="InterPro" id="IPR001522">
    <property type="entry name" value="FADS-1_CS"/>
</dbReference>
<keyword evidence="3 13" id="KW-0444">Lipid biosynthesis</keyword>
<reference evidence="17" key="1">
    <citation type="submission" date="2025-08" db="UniProtKB">
        <authorList>
            <consortium name="RefSeq"/>
        </authorList>
    </citation>
    <scope>IDENTIFICATION</scope>
</reference>
<sequence length="357" mass="41442">MVVKFDAFTGQLHKKKLDTSADSRDEEVKSKKFSQTEQPSENFETWSWNNVVWANVWKLGLLHIFALWGITVWGELKWQTHIFGLIWLQLSGLSVTMGAHRLWCHRSYKAKLPLRAALMLTNCIAAQNDLYEWVRDHRVHHKYSDTNADPHNINRGLFFSHMGWLLVKKHPDVIKFGNRLDCSDVIADPVVRFQRKYYGWLVMFFAFLIPTYVPHLLWGESLKVAFLVPTCLRLIASLHFTWSVNSWAHYFGDKPFDSEMKPTETTLVSFWAVGEGFHNFHHVFPFDYSCSELGWFMNTSTMLIDFMALIGQAYDRKSVSKETILKKKLATGDGTRLPASIKEIRTLAREPIEPIRG</sequence>
<comment type="domain">
    <text evidence="13">The histidine box domains are involved in binding the catalytic metal ions.</text>
</comment>
<gene>
    <name evidence="17" type="primary">LOC100901209</name>
</gene>
<dbReference type="PRINTS" id="PR00075">
    <property type="entry name" value="FACDDSATRASE"/>
</dbReference>
<comment type="cofactor">
    <cofactor evidence="13">
        <name>Fe(2+)</name>
        <dbReference type="ChEBI" id="CHEBI:29033"/>
    </cofactor>
</comment>
<keyword evidence="4 13" id="KW-0812">Transmembrane</keyword>
<dbReference type="GO" id="GO:0006636">
    <property type="term" value="P:unsaturated fatty acid biosynthetic process"/>
    <property type="evidence" value="ECO:0007669"/>
    <property type="project" value="TreeGrafter"/>
</dbReference>
<keyword evidence="5" id="KW-0479">Metal-binding</keyword>
<feature type="domain" description="Fatty acid desaturase" evidence="15">
    <location>
        <begin position="78"/>
        <end position="285"/>
    </location>
</feature>
<dbReference type="RefSeq" id="XP_003744279.1">
    <property type="nucleotide sequence ID" value="XM_003744231.1"/>
</dbReference>
<dbReference type="GeneID" id="100901209"/>
<feature type="transmembrane region" description="Helical" evidence="14">
    <location>
        <begin position="56"/>
        <end position="76"/>
    </location>
</feature>
<evidence type="ECO:0000256" key="6">
    <source>
        <dbReference type="ARBA" id="ARBA00022832"/>
    </source>
</evidence>
<evidence type="ECO:0000256" key="13">
    <source>
        <dbReference type="RuleBase" id="RU000581"/>
    </source>
</evidence>
<keyword evidence="9" id="KW-0408">Iron</keyword>
<evidence type="ECO:0000256" key="1">
    <source>
        <dbReference type="ARBA" id="ARBA00004141"/>
    </source>
</evidence>
<dbReference type="CDD" id="cd03505">
    <property type="entry name" value="Delta9-FADS-like"/>
    <property type="match status" value="1"/>
</dbReference>
<evidence type="ECO:0000256" key="14">
    <source>
        <dbReference type="SAM" id="Phobius"/>
    </source>
</evidence>
<keyword evidence="11 14" id="KW-0472">Membrane</keyword>
<evidence type="ECO:0000256" key="10">
    <source>
        <dbReference type="ARBA" id="ARBA00023098"/>
    </source>
</evidence>
<comment type="similarity">
    <text evidence="2 13">Belongs to the fatty acid desaturase type 1 family.</text>
</comment>
<evidence type="ECO:0000256" key="8">
    <source>
        <dbReference type="ARBA" id="ARBA00023002"/>
    </source>
</evidence>
<evidence type="ECO:0000256" key="3">
    <source>
        <dbReference type="ARBA" id="ARBA00022516"/>
    </source>
</evidence>
<evidence type="ECO:0000256" key="2">
    <source>
        <dbReference type="ARBA" id="ARBA00009295"/>
    </source>
</evidence>
<dbReference type="AlphaFoldDB" id="A0AAJ6VXW2"/>
<accession>A0AAJ6VXW2</accession>
<evidence type="ECO:0000256" key="7">
    <source>
        <dbReference type="ARBA" id="ARBA00022989"/>
    </source>
</evidence>
<name>A0AAJ6VXW2_9ACAR</name>
<organism evidence="16 17">
    <name type="scientific">Galendromus occidentalis</name>
    <name type="common">western predatory mite</name>
    <dbReference type="NCBI Taxonomy" id="34638"/>
    <lineage>
        <taxon>Eukaryota</taxon>
        <taxon>Metazoa</taxon>
        <taxon>Ecdysozoa</taxon>
        <taxon>Arthropoda</taxon>
        <taxon>Chelicerata</taxon>
        <taxon>Arachnida</taxon>
        <taxon>Acari</taxon>
        <taxon>Parasitiformes</taxon>
        <taxon>Mesostigmata</taxon>
        <taxon>Gamasina</taxon>
        <taxon>Phytoseioidea</taxon>
        <taxon>Phytoseiidae</taxon>
        <taxon>Typhlodrominae</taxon>
        <taxon>Galendromus</taxon>
    </lineage>
</organism>
<dbReference type="InterPro" id="IPR015876">
    <property type="entry name" value="Acyl-CoA_DS"/>
</dbReference>
<evidence type="ECO:0000313" key="16">
    <source>
        <dbReference type="Proteomes" id="UP000694867"/>
    </source>
</evidence>
<keyword evidence="10" id="KW-0443">Lipid metabolism</keyword>
<dbReference type="InterPro" id="IPR005804">
    <property type="entry name" value="FA_desaturase_dom"/>
</dbReference>
<keyword evidence="6" id="KW-0276">Fatty acid metabolism</keyword>
<evidence type="ECO:0000259" key="15">
    <source>
        <dbReference type="Pfam" id="PF00487"/>
    </source>
</evidence>
<dbReference type="GO" id="GO:0005789">
    <property type="term" value="C:endoplasmic reticulum membrane"/>
    <property type="evidence" value="ECO:0007669"/>
    <property type="project" value="TreeGrafter"/>
</dbReference>
<dbReference type="PANTHER" id="PTHR11351:SF31">
    <property type="entry name" value="DESATURASE 1, ISOFORM A-RELATED"/>
    <property type="match status" value="1"/>
</dbReference>
<keyword evidence="16" id="KW-1185">Reference proteome</keyword>
<evidence type="ECO:0000313" key="17">
    <source>
        <dbReference type="RefSeq" id="XP_003744279.1"/>
    </source>
</evidence>